<evidence type="ECO:0000256" key="5">
    <source>
        <dbReference type="ARBA" id="ARBA00023237"/>
    </source>
</evidence>
<dbReference type="SUPFAM" id="SSF48452">
    <property type="entry name" value="TPR-like"/>
    <property type="match status" value="1"/>
</dbReference>
<keyword evidence="4" id="KW-0472">Membrane</keyword>
<feature type="signal peptide" evidence="6">
    <location>
        <begin position="1"/>
        <end position="23"/>
    </location>
</feature>
<evidence type="ECO:0000259" key="7">
    <source>
        <dbReference type="Pfam" id="PF07980"/>
    </source>
</evidence>
<gene>
    <name evidence="8" type="ORF">SAMN05444409_0920</name>
</gene>
<evidence type="ECO:0000256" key="4">
    <source>
        <dbReference type="ARBA" id="ARBA00023136"/>
    </source>
</evidence>
<feature type="chain" id="PRO_5012613491" evidence="6">
    <location>
        <begin position="24"/>
        <end position="545"/>
    </location>
</feature>
<comment type="similarity">
    <text evidence="2">Belongs to the SusD family.</text>
</comment>
<evidence type="ECO:0000256" key="2">
    <source>
        <dbReference type="ARBA" id="ARBA00006275"/>
    </source>
</evidence>
<dbReference type="Pfam" id="PF07980">
    <property type="entry name" value="SusD_RagB"/>
    <property type="match status" value="1"/>
</dbReference>
<proteinExistence type="inferred from homology"/>
<keyword evidence="5" id="KW-0998">Cell outer membrane</keyword>
<name>A0A1N6EXP8_9FLAO</name>
<evidence type="ECO:0000256" key="6">
    <source>
        <dbReference type="SAM" id="SignalP"/>
    </source>
</evidence>
<protein>
    <submittedName>
        <fullName evidence="8">Starch-binding associating with outer membrane</fullName>
    </submittedName>
</protein>
<dbReference type="EMBL" id="FSRK01000001">
    <property type="protein sequence ID" value="SIN87835.1"/>
    <property type="molecule type" value="Genomic_DNA"/>
</dbReference>
<keyword evidence="9" id="KW-1185">Reference proteome</keyword>
<dbReference type="Gene3D" id="1.25.40.390">
    <property type="match status" value="1"/>
</dbReference>
<dbReference type="Proteomes" id="UP000185207">
    <property type="component" value="Unassembled WGS sequence"/>
</dbReference>
<evidence type="ECO:0000256" key="1">
    <source>
        <dbReference type="ARBA" id="ARBA00004442"/>
    </source>
</evidence>
<evidence type="ECO:0000313" key="9">
    <source>
        <dbReference type="Proteomes" id="UP000185207"/>
    </source>
</evidence>
<evidence type="ECO:0000313" key="8">
    <source>
        <dbReference type="EMBL" id="SIN87835.1"/>
    </source>
</evidence>
<sequence>MKILSHYIMKKLQCLVISIISLAATCISCDKFLEEEIIDQVSVDYIYTTPEGLDVGVNALYNRMRQYNAPSGDNSNLQANVFFMAATDLGLHRTWFTPYGATTHTPQNFPKDKWVNAYKIIDRASAIISSARTVSMDNNAKKKLVAQARVIRGELYLDLIRMYGTILLDTVATNAQNIDDAVTYKAATEDEVFGVINQDLDYAVANLDWQVPAGRYGQGVARHLRGKAAMWRKDWQKAAEEFDAIILNPTHDLVDINQVFGADVNHKEALFVYQRNQSLGQGDDLAGGGGFWLGSVFTQRIYEKASGASASAGNEMILDVNYGGQSLGWFYPNNYLKSLYDKTNDKRFSTYYWPDNYTAYIVNNPSHPRFGQPITQPEDNYRRYHWSLKKYADFQTKLVGTENSFKNYMYYRYAETLLLASEAHHNLGNDALALSYINKVRRRGYGLNPNAVSSFDFTSWTQETYLEESARELAFENERWFLLKRLGILGERITLHYRNGDNTSSEASDAINSLTPWRAQYINCPVPQSQIDIMGAAASQFNIGY</sequence>
<feature type="domain" description="RagB/SusD" evidence="7">
    <location>
        <begin position="314"/>
        <end position="535"/>
    </location>
</feature>
<keyword evidence="3 6" id="KW-0732">Signal</keyword>
<dbReference type="GO" id="GO:0009279">
    <property type="term" value="C:cell outer membrane"/>
    <property type="evidence" value="ECO:0007669"/>
    <property type="project" value="UniProtKB-SubCell"/>
</dbReference>
<dbReference type="AlphaFoldDB" id="A0A1N6EXP8"/>
<dbReference type="STRING" id="1416779.SAMN05444409_0920"/>
<evidence type="ECO:0000256" key="3">
    <source>
        <dbReference type="ARBA" id="ARBA00022729"/>
    </source>
</evidence>
<dbReference type="InterPro" id="IPR011990">
    <property type="entry name" value="TPR-like_helical_dom_sf"/>
</dbReference>
<dbReference type="InterPro" id="IPR012944">
    <property type="entry name" value="SusD_RagB_dom"/>
</dbReference>
<accession>A0A1N6EXP8</accession>
<comment type="subcellular location">
    <subcellularLocation>
        <location evidence="1">Cell outer membrane</location>
    </subcellularLocation>
</comment>
<organism evidence="8 9">
    <name type="scientific">Epilithonimonas zeae</name>
    <dbReference type="NCBI Taxonomy" id="1416779"/>
    <lineage>
        <taxon>Bacteria</taxon>
        <taxon>Pseudomonadati</taxon>
        <taxon>Bacteroidota</taxon>
        <taxon>Flavobacteriia</taxon>
        <taxon>Flavobacteriales</taxon>
        <taxon>Weeksellaceae</taxon>
        <taxon>Chryseobacterium group</taxon>
        <taxon>Epilithonimonas</taxon>
    </lineage>
</organism>
<reference evidence="9" key="1">
    <citation type="submission" date="2016-11" db="EMBL/GenBank/DDBJ databases">
        <authorList>
            <person name="Varghese N."/>
            <person name="Submissions S."/>
        </authorList>
    </citation>
    <scope>NUCLEOTIDE SEQUENCE [LARGE SCALE GENOMIC DNA]</scope>
    <source>
        <strain evidence="9">DSM 27623</strain>
    </source>
</reference>